<accession>A0AAD7GKM2</accession>
<proteinExistence type="predicted"/>
<feature type="region of interest" description="Disordered" evidence="1">
    <location>
        <begin position="334"/>
        <end position="365"/>
    </location>
</feature>
<comment type="caution">
    <text evidence="2">The sequence shown here is derived from an EMBL/GenBank/DDBJ whole genome shotgun (WGS) entry which is preliminary data.</text>
</comment>
<evidence type="ECO:0000313" key="2">
    <source>
        <dbReference type="EMBL" id="KAJ7699522.1"/>
    </source>
</evidence>
<sequence>MKSRRPTLQNRDDTRISQLAVQSCLGSTHSIRLSETLAPQSLSQPEKDWLPPDSHRAQIGPGPITHEFDSRFLLKEHRLRYSDILAPSLGRIAPILFSVAHRTAIFRTFHVYPFPVYFHPQSTSWCTPINDVRHNELPPSRRDPDDWRDRTHPDIRPAYPVEALQRRKYLTDWELSSLTSGFSILPLSRGPQHLTWWIVLTDVRLLDYSTIQGPLRRSLPLYNHDAATFIARDPQIRTCDIFFICRSGISPVVDLGGVHPGSCFVAAYGDLARGRPLGVPSGPSFCAAYGSGPGRIVGRGRYKASRQLSGTNALSNPPRLARWSRSRAELTSSQIGSTWPPRCSLSHPQDLHGASRELTDEVPTSASDQRFTCSASIRRRWTAAELHTGGSYTPLSYTLTGGDIRGLNSCVPRQIRLRASAYGGTGTQALPPGPRNAVYRIWKIWNTRDSSAIDLIQVIGTKRSPSPVQGDDSEKIQPTETRRSPESVTGAVIVHQKYAWFPSGEFRDANRTPTGSETAASLGATGELNWRD</sequence>
<dbReference type="EMBL" id="JARKIE010000022">
    <property type="protein sequence ID" value="KAJ7699522.1"/>
    <property type="molecule type" value="Genomic_DNA"/>
</dbReference>
<name>A0AAD7GKM2_MYCRO</name>
<gene>
    <name evidence="2" type="ORF">B0H17DRAFT_1129137</name>
</gene>
<feature type="region of interest" description="Disordered" evidence="1">
    <location>
        <begin position="505"/>
        <end position="532"/>
    </location>
</feature>
<reference evidence="2" key="1">
    <citation type="submission" date="2023-03" db="EMBL/GenBank/DDBJ databases">
        <title>Massive genome expansion in bonnet fungi (Mycena s.s.) driven by repeated elements and novel gene families across ecological guilds.</title>
        <authorList>
            <consortium name="Lawrence Berkeley National Laboratory"/>
            <person name="Harder C.B."/>
            <person name="Miyauchi S."/>
            <person name="Viragh M."/>
            <person name="Kuo A."/>
            <person name="Thoen E."/>
            <person name="Andreopoulos B."/>
            <person name="Lu D."/>
            <person name="Skrede I."/>
            <person name="Drula E."/>
            <person name="Henrissat B."/>
            <person name="Morin E."/>
            <person name="Kohler A."/>
            <person name="Barry K."/>
            <person name="LaButti K."/>
            <person name="Morin E."/>
            <person name="Salamov A."/>
            <person name="Lipzen A."/>
            <person name="Mereny Z."/>
            <person name="Hegedus B."/>
            <person name="Baldrian P."/>
            <person name="Stursova M."/>
            <person name="Weitz H."/>
            <person name="Taylor A."/>
            <person name="Grigoriev I.V."/>
            <person name="Nagy L.G."/>
            <person name="Martin F."/>
            <person name="Kauserud H."/>
        </authorList>
    </citation>
    <scope>NUCLEOTIDE SEQUENCE</scope>
    <source>
        <strain evidence="2">CBHHK067</strain>
    </source>
</reference>
<dbReference type="Proteomes" id="UP001221757">
    <property type="component" value="Unassembled WGS sequence"/>
</dbReference>
<keyword evidence="3" id="KW-1185">Reference proteome</keyword>
<evidence type="ECO:0000256" key="1">
    <source>
        <dbReference type="SAM" id="MobiDB-lite"/>
    </source>
</evidence>
<feature type="compositionally biased region" description="Basic and acidic residues" evidence="1">
    <location>
        <begin position="349"/>
        <end position="359"/>
    </location>
</feature>
<dbReference type="AlphaFoldDB" id="A0AAD7GKM2"/>
<protein>
    <submittedName>
        <fullName evidence="2">Uncharacterized protein</fullName>
    </submittedName>
</protein>
<feature type="compositionally biased region" description="Basic and acidic residues" evidence="1">
    <location>
        <begin position="472"/>
        <end position="485"/>
    </location>
</feature>
<organism evidence="2 3">
    <name type="scientific">Mycena rosella</name>
    <name type="common">Pink bonnet</name>
    <name type="synonym">Agaricus rosellus</name>
    <dbReference type="NCBI Taxonomy" id="1033263"/>
    <lineage>
        <taxon>Eukaryota</taxon>
        <taxon>Fungi</taxon>
        <taxon>Dikarya</taxon>
        <taxon>Basidiomycota</taxon>
        <taxon>Agaricomycotina</taxon>
        <taxon>Agaricomycetes</taxon>
        <taxon>Agaricomycetidae</taxon>
        <taxon>Agaricales</taxon>
        <taxon>Marasmiineae</taxon>
        <taxon>Mycenaceae</taxon>
        <taxon>Mycena</taxon>
    </lineage>
</organism>
<feature type="region of interest" description="Disordered" evidence="1">
    <location>
        <begin position="462"/>
        <end position="487"/>
    </location>
</feature>
<evidence type="ECO:0000313" key="3">
    <source>
        <dbReference type="Proteomes" id="UP001221757"/>
    </source>
</evidence>